<evidence type="ECO:0000313" key="9">
    <source>
        <dbReference type="EMBL" id="PYI56217.1"/>
    </source>
</evidence>
<evidence type="ECO:0000256" key="6">
    <source>
        <dbReference type="ARBA" id="ARBA00023136"/>
    </source>
</evidence>
<dbReference type="OrthoDB" id="9810086at2"/>
<feature type="transmembrane region" description="Helical" evidence="7">
    <location>
        <begin position="145"/>
        <end position="165"/>
    </location>
</feature>
<feature type="transmembrane region" description="Helical" evidence="7">
    <location>
        <begin position="113"/>
        <end position="133"/>
    </location>
</feature>
<dbReference type="AlphaFoldDB" id="A0A2V5KVQ5"/>
<sequence>MKGNAIRESAADRLFLTLVYAMLTLVLFVILVPLVHIVSASFSSPEAVTSGRVWLWPVEFSLEGYKAVFRNSNILTGYANSLYYAVVGTFVNVAMTVMIAYPLSRKTFYGRHAIMIALAFTMFFDGGLIPNYMVVKWLGLLDTRWAMIIPGAFAVFQVIVARTFFQTTIPDELAEAAEMDGCSDMTFIRKVVLPLSKPILAVMTLMYAVGHWNAYFGALIYLKNADLFPLQIFLRNILILNSVDPTMVANVNDLLVQQGLKDLLKYSLIVVASAPVLLIYPFVQKHFVKGVMIGSLKG</sequence>
<dbReference type="GO" id="GO:0005886">
    <property type="term" value="C:plasma membrane"/>
    <property type="evidence" value="ECO:0007669"/>
    <property type="project" value="UniProtKB-SubCell"/>
</dbReference>
<keyword evidence="10" id="KW-1185">Reference proteome</keyword>
<evidence type="ECO:0000256" key="1">
    <source>
        <dbReference type="ARBA" id="ARBA00004651"/>
    </source>
</evidence>
<dbReference type="Gene3D" id="1.10.3720.10">
    <property type="entry name" value="MetI-like"/>
    <property type="match status" value="1"/>
</dbReference>
<comment type="subcellular location">
    <subcellularLocation>
        <location evidence="1 7">Cell membrane</location>
        <topology evidence="1 7">Multi-pass membrane protein</topology>
    </subcellularLocation>
</comment>
<keyword evidence="2 7" id="KW-0813">Transport</keyword>
<gene>
    <name evidence="9" type="ORF">DLM86_04310</name>
</gene>
<keyword evidence="3" id="KW-1003">Cell membrane</keyword>
<dbReference type="EMBL" id="QJVJ01000002">
    <property type="protein sequence ID" value="PYI56217.1"/>
    <property type="molecule type" value="Genomic_DNA"/>
</dbReference>
<name>A0A2V5KVQ5_9BACL</name>
<evidence type="ECO:0000256" key="3">
    <source>
        <dbReference type="ARBA" id="ARBA00022475"/>
    </source>
</evidence>
<comment type="similarity">
    <text evidence="7">Belongs to the binding-protein-dependent transport system permease family.</text>
</comment>
<evidence type="ECO:0000256" key="4">
    <source>
        <dbReference type="ARBA" id="ARBA00022692"/>
    </source>
</evidence>
<dbReference type="InterPro" id="IPR035906">
    <property type="entry name" value="MetI-like_sf"/>
</dbReference>
<dbReference type="Proteomes" id="UP000247476">
    <property type="component" value="Unassembled WGS sequence"/>
</dbReference>
<evidence type="ECO:0000256" key="2">
    <source>
        <dbReference type="ARBA" id="ARBA00022448"/>
    </source>
</evidence>
<dbReference type="GO" id="GO:0055085">
    <property type="term" value="P:transmembrane transport"/>
    <property type="evidence" value="ECO:0007669"/>
    <property type="project" value="InterPro"/>
</dbReference>
<dbReference type="RefSeq" id="WP_110838746.1">
    <property type="nucleotide sequence ID" value="NZ_QJVJ01000002.1"/>
</dbReference>
<keyword evidence="4 7" id="KW-0812">Transmembrane</keyword>
<evidence type="ECO:0000259" key="8">
    <source>
        <dbReference type="PROSITE" id="PS50928"/>
    </source>
</evidence>
<dbReference type="PROSITE" id="PS50928">
    <property type="entry name" value="ABC_TM1"/>
    <property type="match status" value="1"/>
</dbReference>
<feature type="transmembrane region" description="Helical" evidence="7">
    <location>
        <begin position="199"/>
        <end position="222"/>
    </location>
</feature>
<proteinExistence type="inferred from homology"/>
<dbReference type="PANTHER" id="PTHR43744:SF9">
    <property type="entry name" value="POLYGALACTURONAN_RHAMNOGALACTURONAN TRANSPORT SYSTEM PERMEASE PROTEIN YTCP"/>
    <property type="match status" value="1"/>
</dbReference>
<keyword evidence="5 7" id="KW-1133">Transmembrane helix</keyword>
<evidence type="ECO:0000313" key="10">
    <source>
        <dbReference type="Proteomes" id="UP000247476"/>
    </source>
</evidence>
<dbReference type="InterPro" id="IPR000515">
    <property type="entry name" value="MetI-like"/>
</dbReference>
<evidence type="ECO:0000256" key="7">
    <source>
        <dbReference type="RuleBase" id="RU363032"/>
    </source>
</evidence>
<evidence type="ECO:0000256" key="5">
    <source>
        <dbReference type="ARBA" id="ARBA00022989"/>
    </source>
</evidence>
<feature type="transmembrane region" description="Helical" evidence="7">
    <location>
        <begin position="263"/>
        <end position="283"/>
    </location>
</feature>
<reference evidence="9 10" key="1">
    <citation type="submission" date="2018-05" db="EMBL/GenBank/DDBJ databases">
        <title>Paenibacillus flagellatus sp. nov., isolated from selenium mineral soil.</title>
        <authorList>
            <person name="Dai X."/>
        </authorList>
    </citation>
    <scope>NUCLEOTIDE SEQUENCE [LARGE SCALE GENOMIC DNA]</scope>
    <source>
        <strain evidence="9 10">DXL2</strain>
    </source>
</reference>
<feature type="transmembrane region" description="Helical" evidence="7">
    <location>
        <begin position="14"/>
        <end position="38"/>
    </location>
</feature>
<organism evidence="9 10">
    <name type="scientific">Paenibacillus flagellatus</name>
    <dbReference type="NCBI Taxonomy" id="2211139"/>
    <lineage>
        <taxon>Bacteria</taxon>
        <taxon>Bacillati</taxon>
        <taxon>Bacillota</taxon>
        <taxon>Bacilli</taxon>
        <taxon>Bacillales</taxon>
        <taxon>Paenibacillaceae</taxon>
        <taxon>Paenibacillus</taxon>
    </lineage>
</organism>
<dbReference type="SUPFAM" id="SSF161098">
    <property type="entry name" value="MetI-like"/>
    <property type="match status" value="1"/>
</dbReference>
<keyword evidence="6 7" id="KW-0472">Membrane</keyword>
<protein>
    <submittedName>
        <fullName evidence="9">Sugar ABC transporter permease</fullName>
    </submittedName>
</protein>
<feature type="transmembrane region" description="Helical" evidence="7">
    <location>
        <begin position="82"/>
        <end position="101"/>
    </location>
</feature>
<dbReference type="Pfam" id="PF00528">
    <property type="entry name" value="BPD_transp_1"/>
    <property type="match status" value="1"/>
</dbReference>
<comment type="caution">
    <text evidence="9">The sequence shown here is derived from an EMBL/GenBank/DDBJ whole genome shotgun (WGS) entry which is preliminary data.</text>
</comment>
<dbReference type="PANTHER" id="PTHR43744">
    <property type="entry name" value="ABC TRANSPORTER PERMEASE PROTEIN MG189-RELATED-RELATED"/>
    <property type="match status" value="1"/>
</dbReference>
<dbReference type="CDD" id="cd06261">
    <property type="entry name" value="TM_PBP2"/>
    <property type="match status" value="1"/>
</dbReference>
<accession>A0A2V5KVQ5</accession>
<feature type="domain" description="ABC transmembrane type-1" evidence="8">
    <location>
        <begin position="78"/>
        <end position="281"/>
    </location>
</feature>